<name>A0A7R8WHP8_9CRUS</name>
<dbReference type="InterPro" id="IPR016187">
    <property type="entry name" value="CTDL_fold"/>
</dbReference>
<proteinExistence type="predicted"/>
<dbReference type="InterPro" id="IPR016186">
    <property type="entry name" value="C-type_lectin-like/link_sf"/>
</dbReference>
<protein>
    <submittedName>
        <fullName evidence="2">Uncharacterized protein</fullName>
    </submittedName>
</protein>
<feature type="compositionally biased region" description="Pro residues" evidence="1">
    <location>
        <begin position="69"/>
        <end position="94"/>
    </location>
</feature>
<dbReference type="CDD" id="cd00037">
    <property type="entry name" value="CLECT"/>
    <property type="match status" value="1"/>
</dbReference>
<organism evidence="2">
    <name type="scientific">Cyprideis torosa</name>
    <dbReference type="NCBI Taxonomy" id="163714"/>
    <lineage>
        <taxon>Eukaryota</taxon>
        <taxon>Metazoa</taxon>
        <taxon>Ecdysozoa</taxon>
        <taxon>Arthropoda</taxon>
        <taxon>Crustacea</taxon>
        <taxon>Oligostraca</taxon>
        <taxon>Ostracoda</taxon>
        <taxon>Podocopa</taxon>
        <taxon>Podocopida</taxon>
        <taxon>Cytherocopina</taxon>
        <taxon>Cytheroidea</taxon>
        <taxon>Cytherideidae</taxon>
        <taxon>Cyprideis</taxon>
    </lineage>
</organism>
<gene>
    <name evidence="2" type="ORF">CTOB1V02_LOCUS9756</name>
</gene>
<dbReference type="AlphaFoldDB" id="A0A7R8WHP8"/>
<evidence type="ECO:0000313" key="2">
    <source>
        <dbReference type="EMBL" id="CAD7231913.1"/>
    </source>
</evidence>
<sequence>MRQGNKTRLVASFYASQTSVIKAHAKPNIDHATPRERPGMGEPESSLRWWFCRLRNGQPMSMSGTREILPPPPPTPPPPVRGPGVPPPPPPPVSPASDKLPVLAANEVDYSGPGWIQAADGLYYTMSFHEGAAPLDSHETNCQSLGGTMALPTVEALNSLVGMFAANIFCGTGIKDFWVNGRQVNYTSATECTWQWINGNVDPVITTLNTDPSNICKTSASPYGLKLRLYNSACYNHAISIAENCLCEGDGPDGHTYRATPAQYTQDECIIECSNLLVNGKLAEINDLAELEFLSGYGHRADSSCDKYFTGYISIGNGSWTTFADSTTIVSSSHWTTGGLDITKPYVIWIETTG</sequence>
<dbReference type="Gene3D" id="3.10.100.10">
    <property type="entry name" value="Mannose-Binding Protein A, subunit A"/>
    <property type="match status" value="1"/>
</dbReference>
<accession>A0A7R8WHP8</accession>
<evidence type="ECO:0000256" key="1">
    <source>
        <dbReference type="SAM" id="MobiDB-lite"/>
    </source>
</evidence>
<dbReference type="EMBL" id="OB664021">
    <property type="protein sequence ID" value="CAD7231913.1"/>
    <property type="molecule type" value="Genomic_DNA"/>
</dbReference>
<reference evidence="2" key="1">
    <citation type="submission" date="2020-11" db="EMBL/GenBank/DDBJ databases">
        <authorList>
            <person name="Tran Van P."/>
        </authorList>
    </citation>
    <scope>NUCLEOTIDE SEQUENCE</scope>
</reference>
<feature type="region of interest" description="Disordered" evidence="1">
    <location>
        <begin position="61"/>
        <end position="98"/>
    </location>
</feature>
<dbReference type="SUPFAM" id="SSF56436">
    <property type="entry name" value="C-type lectin-like"/>
    <property type="match status" value="2"/>
</dbReference>